<dbReference type="GO" id="GO:0016853">
    <property type="term" value="F:isomerase activity"/>
    <property type="evidence" value="ECO:0007669"/>
    <property type="project" value="UniProtKB-KW"/>
</dbReference>
<reference evidence="2" key="1">
    <citation type="journal article" date="2021" name="PeerJ">
        <title>Extensive microbial diversity within the chicken gut microbiome revealed by metagenomics and culture.</title>
        <authorList>
            <person name="Gilroy R."/>
            <person name="Ravi A."/>
            <person name="Getino M."/>
            <person name="Pursley I."/>
            <person name="Horton D.L."/>
            <person name="Alikhan N.F."/>
            <person name="Baker D."/>
            <person name="Gharbi K."/>
            <person name="Hall N."/>
            <person name="Watson M."/>
            <person name="Adriaenssens E.M."/>
            <person name="Foster-Nyarko E."/>
            <person name="Jarju S."/>
            <person name="Secka A."/>
            <person name="Antonio M."/>
            <person name="Oren A."/>
            <person name="Chaudhuri R.R."/>
            <person name="La Ragione R."/>
            <person name="Hildebrand F."/>
            <person name="Pallen M.J."/>
        </authorList>
    </citation>
    <scope>NUCLEOTIDE SEQUENCE</scope>
    <source>
        <strain evidence="2">CHK199-9574</strain>
    </source>
</reference>
<keyword evidence="2" id="KW-0413">Isomerase</keyword>
<dbReference type="EMBL" id="DXCO01000002">
    <property type="protein sequence ID" value="HIY77440.1"/>
    <property type="molecule type" value="Genomic_DNA"/>
</dbReference>
<dbReference type="InterPro" id="IPR050312">
    <property type="entry name" value="IolE/XylAMocC-like"/>
</dbReference>
<evidence type="ECO:0000313" key="3">
    <source>
        <dbReference type="Proteomes" id="UP000824135"/>
    </source>
</evidence>
<dbReference type="Pfam" id="PF01261">
    <property type="entry name" value="AP_endonuc_2"/>
    <property type="match status" value="1"/>
</dbReference>
<sequence>MKIGLNLFSVRNLIQNEKDLLNAVLELKKSGYDYFQYSGAPFDAQMIARVSKEADASFCLTHVPMQRIVEDTDRLMEEHDLFGCKNIGLGGITPKETFADHDAFRRQVDALEKAAERMQRNGFTFFYHHHHFEFFKSCGQTALDYMIENTRAIHFTADTYWLQYGGVNVLEYLDKMKGRAECVHLKDYIIVYRGEGADRDLAPKFAPLGDGVMNFKAIVAKAKECGAKYFFVEQDDAADLPDTLGQVARSAAYAAKEL</sequence>
<comment type="caution">
    <text evidence="2">The sequence shown here is derived from an EMBL/GenBank/DDBJ whole genome shotgun (WGS) entry which is preliminary data.</text>
</comment>
<dbReference type="AlphaFoldDB" id="A0A9D1Z757"/>
<accession>A0A9D1Z757</accession>
<gene>
    <name evidence="2" type="ORF">H9728_00170</name>
</gene>
<name>A0A9D1Z757_9FIRM</name>
<evidence type="ECO:0000259" key="1">
    <source>
        <dbReference type="Pfam" id="PF01261"/>
    </source>
</evidence>
<dbReference type="PANTHER" id="PTHR12110">
    <property type="entry name" value="HYDROXYPYRUVATE ISOMERASE"/>
    <property type="match status" value="1"/>
</dbReference>
<reference evidence="2" key="2">
    <citation type="submission" date="2021-04" db="EMBL/GenBank/DDBJ databases">
        <authorList>
            <person name="Gilroy R."/>
        </authorList>
    </citation>
    <scope>NUCLEOTIDE SEQUENCE</scope>
    <source>
        <strain evidence="2">CHK199-9574</strain>
    </source>
</reference>
<dbReference type="SUPFAM" id="SSF51658">
    <property type="entry name" value="Xylose isomerase-like"/>
    <property type="match status" value="1"/>
</dbReference>
<organism evidence="2 3">
    <name type="scientific">Candidatus Borkfalkia excrementavium</name>
    <dbReference type="NCBI Taxonomy" id="2838505"/>
    <lineage>
        <taxon>Bacteria</taxon>
        <taxon>Bacillati</taxon>
        <taxon>Bacillota</taxon>
        <taxon>Clostridia</taxon>
        <taxon>Christensenellales</taxon>
        <taxon>Christensenellaceae</taxon>
        <taxon>Candidatus Borkfalkia</taxon>
    </lineage>
</organism>
<protein>
    <submittedName>
        <fullName evidence="2">Sugar phosphate isomerase/epimerase</fullName>
    </submittedName>
</protein>
<dbReference type="InterPro" id="IPR036237">
    <property type="entry name" value="Xyl_isomerase-like_sf"/>
</dbReference>
<dbReference type="PANTHER" id="PTHR12110:SF41">
    <property type="entry name" value="INOSOSE DEHYDRATASE"/>
    <property type="match status" value="1"/>
</dbReference>
<dbReference type="InterPro" id="IPR013022">
    <property type="entry name" value="Xyl_isomerase-like_TIM-brl"/>
</dbReference>
<dbReference type="Gene3D" id="3.20.20.150">
    <property type="entry name" value="Divalent-metal-dependent TIM barrel enzymes"/>
    <property type="match status" value="1"/>
</dbReference>
<feature type="domain" description="Xylose isomerase-like TIM barrel" evidence="1">
    <location>
        <begin position="67"/>
        <end position="238"/>
    </location>
</feature>
<dbReference type="Proteomes" id="UP000824135">
    <property type="component" value="Unassembled WGS sequence"/>
</dbReference>
<evidence type="ECO:0000313" key="2">
    <source>
        <dbReference type="EMBL" id="HIY77440.1"/>
    </source>
</evidence>
<proteinExistence type="predicted"/>